<accession>K2M3F5</accession>
<name>K2M3F5_TRYCR</name>
<keyword evidence="3" id="KW-1185">Reference proteome</keyword>
<dbReference type="InterPro" id="IPR006518">
    <property type="entry name" value="Trypano_RHS"/>
</dbReference>
<feature type="non-terminal residue" evidence="2">
    <location>
        <position position="1"/>
    </location>
</feature>
<comment type="caution">
    <text evidence="2">The sequence shown here is derived from an EMBL/GenBank/DDBJ whole genome shotgun (WGS) entry which is preliminary data.</text>
</comment>
<feature type="domain" description="DUF7578" evidence="1">
    <location>
        <begin position="179"/>
        <end position="231"/>
    </location>
</feature>
<organism evidence="2 3">
    <name type="scientific">Trypanosoma cruzi marinkellei</name>
    <dbReference type="NCBI Taxonomy" id="85056"/>
    <lineage>
        <taxon>Eukaryota</taxon>
        <taxon>Discoba</taxon>
        <taxon>Euglenozoa</taxon>
        <taxon>Kinetoplastea</taxon>
        <taxon>Metakinetoplastina</taxon>
        <taxon>Trypanosomatida</taxon>
        <taxon>Trypanosomatidae</taxon>
        <taxon>Trypanosoma</taxon>
        <taxon>Schizotrypanum</taxon>
    </lineage>
</organism>
<dbReference type="EMBL" id="AHKC01013019">
    <property type="protein sequence ID" value="EKF29523.1"/>
    <property type="molecule type" value="Genomic_DNA"/>
</dbReference>
<dbReference type="AlphaFoldDB" id="K2M3F5"/>
<sequence length="232" mass="26616">GLVMVSCSVSGVGSDAAARHLSGSKERPQWTMSSTVQDILLEGNTPSTKMKLNDFLLNYFGGMAVVEGYNVAMEGFVQQLDDYVQEQRLLRRIFNLREYRELETISKLCDEGVFSLRQWREYEGKDTVTPVAKGKLDAALTQVLAEARREAEERAWQEKELNFTISTKIKEVLLKGRVRVKEMKLSEFLTMELDGRGVLRANRDVQLEKFFKDSKKYFRNKGVLNEIQTTDR</sequence>
<evidence type="ECO:0000313" key="2">
    <source>
        <dbReference type="EMBL" id="EKF29523.1"/>
    </source>
</evidence>
<gene>
    <name evidence="2" type="ORF">MOQ_006690</name>
</gene>
<proteinExistence type="predicted"/>
<dbReference type="NCBIfam" id="TIGR01631">
    <property type="entry name" value="Trypano_RHS"/>
    <property type="match status" value="1"/>
</dbReference>
<evidence type="ECO:0000259" key="1">
    <source>
        <dbReference type="Pfam" id="PF24466"/>
    </source>
</evidence>
<dbReference type="Pfam" id="PF24466">
    <property type="entry name" value="DUF7578"/>
    <property type="match status" value="2"/>
</dbReference>
<dbReference type="Proteomes" id="UP000007350">
    <property type="component" value="Unassembled WGS sequence"/>
</dbReference>
<reference evidence="2 3" key="1">
    <citation type="journal article" date="2012" name="BMC Genomics">
        <title>Comparative genomic analysis of human infective Trypanosoma cruzi lineages with the bat-restricted subspecies T. cruzi marinkellei.</title>
        <authorList>
            <person name="Franzen O."/>
            <person name="Talavera-Lopez C."/>
            <person name="Ochaya S."/>
            <person name="Butler C.E."/>
            <person name="Messenger L.A."/>
            <person name="Lewis M.D."/>
            <person name="Llewellyn M.S."/>
            <person name="Marinkelle C.J."/>
            <person name="Tyler K.M."/>
            <person name="Miles M.A."/>
            <person name="Andersson B."/>
        </authorList>
    </citation>
    <scope>NUCLEOTIDE SEQUENCE [LARGE SCALE GENOMIC DNA]</scope>
    <source>
        <strain evidence="2 3">B7</strain>
    </source>
</reference>
<evidence type="ECO:0000313" key="3">
    <source>
        <dbReference type="Proteomes" id="UP000007350"/>
    </source>
</evidence>
<dbReference type="OrthoDB" id="252899at2759"/>
<protein>
    <submittedName>
        <fullName evidence="2">Retrotransposon hot spot (RHS) protein, putative</fullName>
    </submittedName>
</protein>
<dbReference type="InterPro" id="IPR056000">
    <property type="entry name" value="DUF7578"/>
</dbReference>
<feature type="domain" description="DUF7578" evidence="1">
    <location>
        <begin position="47"/>
        <end position="107"/>
    </location>
</feature>